<keyword evidence="2" id="KW-0813">Transport</keyword>
<dbReference type="Proteomes" id="UP000887566">
    <property type="component" value="Unplaced"/>
</dbReference>
<evidence type="ECO:0000313" key="7">
    <source>
        <dbReference type="Proteomes" id="UP000887566"/>
    </source>
</evidence>
<dbReference type="Pfam" id="PF16528">
    <property type="entry name" value="Exo84_C"/>
    <property type="match status" value="1"/>
</dbReference>
<proteinExistence type="inferred from homology"/>
<dbReference type="CDD" id="cd01226">
    <property type="entry name" value="PH_RalBD_exo84"/>
    <property type="match status" value="1"/>
</dbReference>
<dbReference type="GO" id="GO:0000145">
    <property type="term" value="C:exocyst"/>
    <property type="evidence" value="ECO:0007669"/>
    <property type="project" value="InterPro"/>
</dbReference>
<dbReference type="InterPro" id="IPR011993">
    <property type="entry name" value="PH-like_dom_sf"/>
</dbReference>
<feature type="domain" description="Exocyst component Exo84 C-terminal" evidence="6">
    <location>
        <begin position="310"/>
        <end position="514"/>
    </location>
</feature>
<comment type="similarity">
    <text evidence="1">Belongs to the EXO84 family.</text>
</comment>
<keyword evidence="4" id="KW-0653">Protein transport</keyword>
<evidence type="ECO:0000256" key="1">
    <source>
        <dbReference type="ARBA" id="ARBA00007210"/>
    </source>
</evidence>
<dbReference type="Pfam" id="PF25345">
    <property type="entry name" value="PH_EXO84"/>
    <property type="match status" value="1"/>
</dbReference>
<dbReference type="InterPro" id="IPR042561">
    <property type="entry name" value="Exo84_C_1"/>
</dbReference>
<keyword evidence="7" id="KW-1185">Reference proteome</keyword>
<name>A0A914XN44_9BILA</name>
<dbReference type="Gene3D" id="1.20.58.1210">
    <property type="entry name" value="Exo84p, N-terminal helical domain"/>
    <property type="match status" value="1"/>
</dbReference>
<dbReference type="InterPro" id="IPR016159">
    <property type="entry name" value="Cullin_repeat-like_dom_sf"/>
</dbReference>
<dbReference type="SUPFAM" id="SSF74788">
    <property type="entry name" value="Cullin repeat-like"/>
    <property type="match status" value="1"/>
</dbReference>
<accession>A0A914XN44</accession>
<feature type="compositionally biased region" description="Polar residues" evidence="5">
    <location>
        <begin position="276"/>
        <end position="307"/>
    </location>
</feature>
<dbReference type="PANTHER" id="PTHR21426">
    <property type="entry name" value="EXOCYST COMPLEX COMPONENT 8"/>
    <property type="match status" value="1"/>
</dbReference>
<sequence length="710" mass="79505">MSANRLEEALSAENFDVPKYIKGSLEANTNKSHNEVQRLQELRGKMQGVANESSKAMKKNVFSNYKQFIETAKEITHLEGEMYQLSHLLSEQKTLIEQMMDMSFISGGGINRTRSKPLSTAPVENKDKKSIQALLEKIEGISHLSDNSDRHVLFESDLFELHSETLQPLRNMHAILLNDGLMLTSWVAQRIGAPRYKFESLFQLENMAAVNVKDAGDATFAFKLLVFPEHKYFGCDSLRTKRQWLDSIEAAKRQMIQESSLVRQATIRNKRASISLVSPPQLSSNRPQKTTNLPDGQRNSGLENGSAESEWLRELPDELDVCIAQRDFESAVELLFEGRDHLAECGEGPTVRQVREKLAQKERQLVEVVGKELRNTGSLQGGPKAARKAITLLIRLGKSSQACDLYLKSRSAAMKQSIKEVRIAEDPLSYLRHLSRIVFGTLLDVAREFTKLFAGNPGCCSVLLFWGSGEIKTFVHLVLRHIFEPGPSLSVLGQCVSSIFDHCAELAELGLDLTFEVDKLMTPAVKKAIDVNCRNFIDATRARITEDKWKPYNLQSEANLNRFMEEMSDLGLRLDAFVCEDGEDRCRLWVTSSSCHFARIAIAVSKDVPAMRLADLRSKCDNYLLELWQLMFQHLTDGLAAASGQAKRVADRSVALIVGQLMPICEVGYVTSAGFEAGVWTPLTDLIAAKYPALMSYVTADRQFESIGDV</sequence>
<dbReference type="InterPro" id="IPR032403">
    <property type="entry name" value="Exo84_C"/>
</dbReference>
<dbReference type="Gene3D" id="1.20.58.1220">
    <property type="entry name" value="Exo84p, C-terminal helical domain"/>
    <property type="match status" value="1"/>
</dbReference>
<evidence type="ECO:0000313" key="8">
    <source>
        <dbReference type="WBParaSite" id="PSAMB.scaffold8940size5573.g31946.t1"/>
    </source>
</evidence>
<evidence type="ECO:0000256" key="4">
    <source>
        <dbReference type="ARBA" id="ARBA00022927"/>
    </source>
</evidence>
<dbReference type="GO" id="GO:0006893">
    <property type="term" value="P:Golgi to plasma membrane transport"/>
    <property type="evidence" value="ECO:0007669"/>
    <property type="project" value="TreeGrafter"/>
</dbReference>
<protein>
    <submittedName>
        <fullName evidence="8">Exocyst component Exo84 C-terminal domain-containing protein</fullName>
    </submittedName>
</protein>
<organism evidence="7 8">
    <name type="scientific">Plectus sambesii</name>
    <dbReference type="NCBI Taxonomy" id="2011161"/>
    <lineage>
        <taxon>Eukaryota</taxon>
        <taxon>Metazoa</taxon>
        <taxon>Ecdysozoa</taxon>
        <taxon>Nematoda</taxon>
        <taxon>Chromadorea</taxon>
        <taxon>Plectida</taxon>
        <taxon>Plectina</taxon>
        <taxon>Plectoidea</taxon>
        <taxon>Plectidae</taxon>
        <taxon>Plectus</taxon>
    </lineage>
</organism>
<evidence type="ECO:0000259" key="6">
    <source>
        <dbReference type="Pfam" id="PF16528"/>
    </source>
</evidence>
<evidence type="ECO:0000256" key="2">
    <source>
        <dbReference type="ARBA" id="ARBA00022448"/>
    </source>
</evidence>
<dbReference type="AlphaFoldDB" id="A0A914XN44"/>
<feature type="region of interest" description="Disordered" evidence="5">
    <location>
        <begin position="276"/>
        <end position="309"/>
    </location>
</feature>
<reference evidence="8" key="1">
    <citation type="submission" date="2022-11" db="UniProtKB">
        <authorList>
            <consortium name="WormBaseParasite"/>
        </authorList>
    </citation>
    <scope>IDENTIFICATION</scope>
</reference>
<dbReference type="Pfam" id="PF08700">
    <property type="entry name" value="VPS51_Exo84_N"/>
    <property type="match status" value="1"/>
</dbReference>
<dbReference type="PANTHER" id="PTHR21426:SF12">
    <property type="entry name" value="EXOCYST COMPLEX COMPONENT 8"/>
    <property type="match status" value="1"/>
</dbReference>
<dbReference type="SUPFAM" id="SSF50729">
    <property type="entry name" value="PH domain-like"/>
    <property type="match status" value="1"/>
</dbReference>
<evidence type="ECO:0000256" key="3">
    <source>
        <dbReference type="ARBA" id="ARBA00022483"/>
    </source>
</evidence>
<dbReference type="GO" id="GO:0015031">
    <property type="term" value="P:protein transport"/>
    <property type="evidence" value="ECO:0007669"/>
    <property type="project" value="UniProtKB-KW"/>
</dbReference>
<dbReference type="InterPro" id="IPR042560">
    <property type="entry name" value="Exo84_C_2"/>
</dbReference>
<evidence type="ECO:0000256" key="5">
    <source>
        <dbReference type="SAM" id="MobiDB-lite"/>
    </source>
</evidence>
<dbReference type="WBParaSite" id="PSAMB.scaffold8940size5573.g31946.t1">
    <property type="protein sequence ID" value="PSAMB.scaffold8940size5573.g31946.t1"/>
    <property type="gene ID" value="PSAMB.scaffold8940size5573.g31946"/>
</dbReference>
<keyword evidence="3" id="KW-0268">Exocytosis</keyword>
<dbReference type="Gene3D" id="2.30.29.30">
    <property type="entry name" value="Pleckstrin-homology domain (PH domain)/Phosphotyrosine-binding domain (PTB)"/>
    <property type="match status" value="1"/>
</dbReference>
<dbReference type="GO" id="GO:0006887">
    <property type="term" value="P:exocytosis"/>
    <property type="evidence" value="ECO:0007669"/>
    <property type="project" value="UniProtKB-KW"/>
</dbReference>
<dbReference type="InterPro" id="IPR033961">
    <property type="entry name" value="Exo84"/>
</dbReference>